<dbReference type="AlphaFoldDB" id="T2S8Q2"/>
<organism evidence="2 3">
    <name type="scientific">Helicobacter pylori SouthAfrica50</name>
    <dbReference type="NCBI Taxonomy" id="1352357"/>
    <lineage>
        <taxon>Bacteria</taxon>
        <taxon>Pseudomonadati</taxon>
        <taxon>Campylobacterota</taxon>
        <taxon>Epsilonproteobacteria</taxon>
        <taxon>Campylobacterales</taxon>
        <taxon>Helicobacteraceae</taxon>
        <taxon>Helicobacter</taxon>
    </lineage>
</organism>
<feature type="transmembrane region" description="Helical" evidence="1">
    <location>
        <begin position="6"/>
        <end position="25"/>
    </location>
</feature>
<comment type="caution">
    <text evidence="2">The sequence shown here is derived from an EMBL/GenBank/DDBJ whole genome shotgun (WGS) entry which is preliminary data.</text>
</comment>
<gene>
    <name evidence="2" type="ORF">HPSA50_1298</name>
</gene>
<name>T2S8Q2_HELPX</name>
<evidence type="ECO:0000313" key="3">
    <source>
        <dbReference type="Proteomes" id="UP000015816"/>
    </source>
</evidence>
<sequence>MAKVRILVIFIFLFLNIVLVGFLSISNHKSERANKLKNIRILKSKKAFNGHLFKAN</sequence>
<keyword evidence="1" id="KW-1133">Transmembrane helix</keyword>
<proteinExistence type="predicted"/>
<accession>T2S8Q2</accession>
<keyword evidence="1" id="KW-0812">Transmembrane</keyword>
<evidence type="ECO:0000313" key="2">
    <source>
        <dbReference type="EMBL" id="EQD88977.1"/>
    </source>
</evidence>
<dbReference type="EMBL" id="AVNI01000002">
    <property type="protein sequence ID" value="EQD88977.1"/>
    <property type="molecule type" value="Genomic_DNA"/>
</dbReference>
<keyword evidence="1" id="KW-0472">Membrane</keyword>
<protein>
    <submittedName>
        <fullName evidence="2">Uncharacterized protein</fullName>
    </submittedName>
</protein>
<evidence type="ECO:0000256" key="1">
    <source>
        <dbReference type="SAM" id="Phobius"/>
    </source>
</evidence>
<dbReference type="Proteomes" id="UP000015816">
    <property type="component" value="Unassembled WGS sequence"/>
</dbReference>
<reference evidence="2 3" key="1">
    <citation type="journal article" date="2013" name="Genome Announc.">
        <title>Genome Sequences of Three hpAfrica2 Strains of Helicobacter pylori.</title>
        <authorList>
            <person name="Duncan S.S."/>
            <person name="Bertoli M.T."/>
            <person name="Kersulyte D."/>
            <person name="Valk P.L."/>
            <person name="Tamma S."/>
            <person name="Segal I."/>
            <person name="McClain M.S."/>
            <person name="Cover T.L."/>
            <person name="Berg D.E."/>
        </authorList>
    </citation>
    <scope>NUCLEOTIDE SEQUENCE [LARGE SCALE GENOMIC DNA]</scope>
    <source>
        <strain evidence="2 3">SouthAfrica50</strain>
    </source>
</reference>